<evidence type="ECO:0000313" key="5">
    <source>
        <dbReference type="EMBL" id="GGG58492.1"/>
    </source>
</evidence>
<proteinExistence type="predicted"/>
<dbReference type="InterPro" id="IPR036390">
    <property type="entry name" value="WH_DNA-bd_sf"/>
</dbReference>
<evidence type="ECO:0000313" key="6">
    <source>
        <dbReference type="Proteomes" id="UP000638848"/>
    </source>
</evidence>
<dbReference type="PANTHER" id="PTHR43537">
    <property type="entry name" value="TRANSCRIPTIONAL REGULATOR, GNTR FAMILY"/>
    <property type="match status" value="1"/>
</dbReference>
<dbReference type="PROSITE" id="PS50949">
    <property type="entry name" value="HTH_GNTR"/>
    <property type="match status" value="1"/>
</dbReference>
<keyword evidence="2" id="KW-0238">DNA-binding</keyword>
<keyword evidence="6" id="KW-1185">Reference proteome</keyword>
<evidence type="ECO:0000256" key="1">
    <source>
        <dbReference type="ARBA" id="ARBA00023015"/>
    </source>
</evidence>
<dbReference type="GO" id="GO:0003700">
    <property type="term" value="F:DNA-binding transcription factor activity"/>
    <property type="evidence" value="ECO:0007669"/>
    <property type="project" value="InterPro"/>
</dbReference>
<dbReference type="SMART" id="SM00895">
    <property type="entry name" value="FCD"/>
    <property type="match status" value="1"/>
</dbReference>
<evidence type="ECO:0000256" key="3">
    <source>
        <dbReference type="ARBA" id="ARBA00023163"/>
    </source>
</evidence>
<dbReference type="Gene3D" id="1.20.120.530">
    <property type="entry name" value="GntR ligand-binding domain-like"/>
    <property type="match status" value="1"/>
</dbReference>
<dbReference type="AlphaFoldDB" id="A0A917GW09"/>
<dbReference type="GO" id="GO:0003677">
    <property type="term" value="F:DNA binding"/>
    <property type="evidence" value="ECO:0007669"/>
    <property type="project" value="UniProtKB-KW"/>
</dbReference>
<organism evidence="5 6">
    <name type="scientific">Kocuria dechangensis</name>
    <dbReference type="NCBI Taxonomy" id="1176249"/>
    <lineage>
        <taxon>Bacteria</taxon>
        <taxon>Bacillati</taxon>
        <taxon>Actinomycetota</taxon>
        <taxon>Actinomycetes</taxon>
        <taxon>Micrococcales</taxon>
        <taxon>Micrococcaceae</taxon>
        <taxon>Kocuria</taxon>
    </lineage>
</organism>
<dbReference type="Pfam" id="PF00392">
    <property type="entry name" value="GntR"/>
    <property type="match status" value="1"/>
</dbReference>
<dbReference type="PRINTS" id="PR00035">
    <property type="entry name" value="HTHGNTR"/>
</dbReference>
<dbReference type="RefSeq" id="WP_188537071.1">
    <property type="nucleotide sequence ID" value="NZ_BMEQ01000010.1"/>
</dbReference>
<dbReference type="Gene3D" id="1.10.10.10">
    <property type="entry name" value="Winged helix-like DNA-binding domain superfamily/Winged helix DNA-binding domain"/>
    <property type="match status" value="1"/>
</dbReference>
<dbReference type="InterPro" id="IPR011711">
    <property type="entry name" value="GntR_C"/>
</dbReference>
<comment type="caution">
    <text evidence="5">The sequence shown here is derived from an EMBL/GenBank/DDBJ whole genome shotgun (WGS) entry which is preliminary data.</text>
</comment>
<evidence type="ECO:0000259" key="4">
    <source>
        <dbReference type="PROSITE" id="PS50949"/>
    </source>
</evidence>
<dbReference type="PANTHER" id="PTHR43537:SF44">
    <property type="entry name" value="GNTR FAMILY REGULATORY PROTEIN"/>
    <property type="match status" value="1"/>
</dbReference>
<keyword evidence="3" id="KW-0804">Transcription</keyword>
<dbReference type="Proteomes" id="UP000638848">
    <property type="component" value="Unassembled WGS sequence"/>
</dbReference>
<accession>A0A917GW09</accession>
<dbReference type="InterPro" id="IPR008920">
    <property type="entry name" value="TF_FadR/GntR_C"/>
</dbReference>
<protein>
    <submittedName>
        <fullName evidence="5">GntR family transcriptional regulator</fullName>
    </submittedName>
</protein>
<gene>
    <name evidence="5" type="ORF">GCM10011374_21640</name>
</gene>
<feature type="domain" description="HTH gntR-type" evidence="4">
    <location>
        <begin position="3"/>
        <end position="71"/>
    </location>
</feature>
<dbReference type="Pfam" id="PF07729">
    <property type="entry name" value="FCD"/>
    <property type="match status" value="1"/>
</dbReference>
<sequence length="236" mass="26030">MSTRRADDAARNLLASITDGEFPPRAELPPEQQLAERFGVSRLTVREGIRALAGHGVLTVRHGKRSVVNPVEEWSPLDAEVLRARGRLSGNALELPTQLVEARRAIEVEVARLAATRATDEDLSALAGTLTAMEESLADPGPRFAEADLAFHAGVVAAARNVYLAAAYRPLEQVLHVVRLETSRDPQIREHALHWHRRILEALRAHDPDRAAEQMLLHMHQTLEDIAERVGGAAFR</sequence>
<dbReference type="SMART" id="SM00345">
    <property type="entry name" value="HTH_GNTR"/>
    <property type="match status" value="1"/>
</dbReference>
<reference evidence="5" key="1">
    <citation type="journal article" date="2014" name="Int. J. Syst. Evol. Microbiol.">
        <title>Complete genome sequence of Corynebacterium casei LMG S-19264T (=DSM 44701T), isolated from a smear-ripened cheese.</title>
        <authorList>
            <consortium name="US DOE Joint Genome Institute (JGI-PGF)"/>
            <person name="Walter F."/>
            <person name="Albersmeier A."/>
            <person name="Kalinowski J."/>
            <person name="Ruckert C."/>
        </authorList>
    </citation>
    <scope>NUCLEOTIDE SEQUENCE</scope>
    <source>
        <strain evidence="5">CGMCC 1.12187</strain>
    </source>
</reference>
<dbReference type="CDD" id="cd07377">
    <property type="entry name" value="WHTH_GntR"/>
    <property type="match status" value="1"/>
</dbReference>
<dbReference type="InterPro" id="IPR000524">
    <property type="entry name" value="Tscrpt_reg_HTH_GntR"/>
</dbReference>
<dbReference type="EMBL" id="BMEQ01000010">
    <property type="protein sequence ID" value="GGG58492.1"/>
    <property type="molecule type" value="Genomic_DNA"/>
</dbReference>
<keyword evidence="1" id="KW-0805">Transcription regulation</keyword>
<reference evidence="5" key="2">
    <citation type="submission" date="2020-09" db="EMBL/GenBank/DDBJ databases">
        <authorList>
            <person name="Sun Q."/>
            <person name="Zhou Y."/>
        </authorList>
    </citation>
    <scope>NUCLEOTIDE SEQUENCE</scope>
    <source>
        <strain evidence="5">CGMCC 1.12187</strain>
    </source>
</reference>
<dbReference type="SUPFAM" id="SSF48008">
    <property type="entry name" value="GntR ligand-binding domain-like"/>
    <property type="match status" value="1"/>
</dbReference>
<dbReference type="SUPFAM" id="SSF46785">
    <property type="entry name" value="Winged helix' DNA-binding domain"/>
    <property type="match status" value="1"/>
</dbReference>
<evidence type="ECO:0000256" key="2">
    <source>
        <dbReference type="ARBA" id="ARBA00023125"/>
    </source>
</evidence>
<name>A0A917GW09_9MICC</name>
<dbReference type="InterPro" id="IPR036388">
    <property type="entry name" value="WH-like_DNA-bd_sf"/>
</dbReference>